<dbReference type="Gene3D" id="1.10.10.60">
    <property type="entry name" value="Homeodomain-like"/>
    <property type="match status" value="1"/>
</dbReference>
<sequence>MGRGPPITDEERGCMKGLNEAGRTVRAIAKSFQRSPNGVSYAIKSTGKREKKGGGPPALTDRHIRQVVRAAATGKFSAAELKADYKLPCSVRT</sequence>
<organism evidence="1">
    <name type="scientific">Phytophthora nicotianae</name>
    <name type="common">Potato buckeye rot agent</name>
    <name type="synonym">Phytophthora parasitica</name>
    <dbReference type="NCBI Taxonomy" id="4792"/>
    <lineage>
        <taxon>Eukaryota</taxon>
        <taxon>Sar</taxon>
        <taxon>Stramenopiles</taxon>
        <taxon>Oomycota</taxon>
        <taxon>Peronosporomycetes</taxon>
        <taxon>Peronosporales</taxon>
        <taxon>Peronosporaceae</taxon>
        <taxon>Phytophthora</taxon>
    </lineage>
</organism>
<evidence type="ECO:0000313" key="1">
    <source>
        <dbReference type="EMBL" id="ETM03307.1"/>
    </source>
</evidence>
<reference evidence="1" key="1">
    <citation type="submission" date="2013-11" db="EMBL/GenBank/DDBJ databases">
        <title>The Genome Sequence of Phytophthora parasitica CHvinca01.</title>
        <authorList>
            <consortium name="The Broad Institute Genomics Platform"/>
            <person name="Russ C."/>
            <person name="Tyler B."/>
            <person name="Panabieres F."/>
            <person name="Shan W."/>
            <person name="Tripathy S."/>
            <person name="Grunwald N."/>
            <person name="Machado M."/>
            <person name="Johnson C.S."/>
            <person name="Arredondo F."/>
            <person name="Hong C."/>
            <person name="Coffey M."/>
            <person name="Young S.K."/>
            <person name="Zeng Q."/>
            <person name="Gargeya S."/>
            <person name="Fitzgerald M."/>
            <person name="Abouelleil A."/>
            <person name="Alvarado L."/>
            <person name="Chapman S.B."/>
            <person name="Gainer-Dewar J."/>
            <person name="Goldberg J."/>
            <person name="Griggs A."/>
            <person name="Gujja S."/>
            <person name="Hansen M."/>
            <person name="Howarth C."/>
            <person name="Imamovic A."/>
            <person name="Ireland A."/>
            <person name="Larimer J."/>
            <person name="McCowan C."/>
            <person name="Murphy C."/>
            <person name="Pearson M."/>
            <person name="Poon T.W."/>
            <person name="Priest M."/>
            <person name="Roberts A."/>
            <person name="Saif S."/>
            <person name="Shea T."/>
            <person name="Sykes S."/>
            <person name="Wortman J."/>
            <person name="Nusbaum C."/>
            <person name="Birren B."/>
        </authorList>
    </citation>
    <scope>NUCLEOTIDE SEQUENCE [LARGE SCALE GENOMIC DNA]</scope>
    <source>
        <strain evidence="1">CHvinca01</strain>
    </source>
</reference>
<protein>
    <recommendedName>
        <fullName evidence="2">Tc3 transposase DNA binding domain-containing protein</fullName>
    </recommendedName>
</protein>
<proteinExistence type="predicted"/>
<dbReference type="OrthoDB" id="167139at2759"/>
<feature type="non-terminal residue" evidence="1">
    <location>
        <position position="93"/>
    </location>
</feature>
<dbReference type="AlphaFoldDB" id="W2M0W0"/>
<dbReference type="EMBL" id="KI677236">
    <property type="protein sequence ID" value="ETM03307.1"/>
    <property type="molecule type" value="Genomic_DNA"/>
</dbReference>
<evidence type="ECO:0008006" key="2">
    <source>
        <dbReference type="Google" id="ProtNLM"/>
    </source>
</evidence>
<name>W2M0W0_PHYNI</name>
<dbReference type="Proteomes" id="UP000054423">
    <property type="component" value="Unassembled WGS sequence"/>
</dbReference>
<accession>W2M0W0</accession>
<gene>
    <name evidence="1" type="ORF">L917_00447</name>
</gene>